<accession>A0A2P6RNG6</accession>
<dbReference type="Proteomes" id="UP000238479">
    <property type="component" value="Chromosome 2"/>
</dbReference>
<gene>
    <name evidence="1" type="ORF">RchiOBHm_Chr2g0105511</name>
</gene>
<protein>
    <submittedName>
        <fullName evidence="1">Uncharacterized protein</fullName>
    </submittedName>
</protein>
<dbReference type="EMBL" id="PDCK01000040">
    <property type="protein sequence ID" value="PRQ47972.1"/>
    <property type="molecule type" value="Genomic_DNA"/>
</dbReference>
<sequence length="158" mass="18081">MENLKTFFFTAISQTPVTCNTTYANESRMSRSTKPIWPYDGKLANAASPTNSCRSCLLPRVPHLLQKEMDSFPLPRKFHCLIKEVRGGVVFPKQVHFLSRKMVYLALVLLRYLSFSKEDSLMDLLSKLVYGDLTQVRDSQAKRGPFLFEDQVRQVSGN</sequence>
<dbReference type="Gramene" id="PRQ47972">
    <property type="protein sequence ID" value="PRQ47972"/>
    <property type="gene ID" value="RchiOBHm_Chr2g0105511"/>
</dbReference>
<proteinExistence type="predicted"/>
<organism evidence="1 2">
    <name type="scientific">Rosa chinensis</name>
    <name type="common">China rose</name>
    <dbReference type="NCBI Taxonomy" id="74649"/>
    <lineage>
        <taxon>Eukaryota</taxon>
        <taxon>Viridiplantae</taxon>
        <taxon>Streptophyta</taxon>
        <taxon>Embryophyta</taxon>
        <taxon>Tracheophyta</taxon>
        <taxon>Spermatophyta</taxon>
        <taxon>Magnoliopsida</taxon>
        <taxon>eudicotyledons</taxon>
        <taxon>Gunneridae</taxon>
        <taxon>Pentapetalae</taxon>
        <taxon>rosids</taxon>
        <taxon>fabids</taxon>
        <taxon>Rosales</taxon>
        <taxon>Rosaceae</taxon>
        <taxon>Rosoideae</taxon>
        <taxon>Rosoideae incertae sedis</taxon>
        <taxon>Rosa</taxon>
    </lineage>
</organism>
<reference evidence="1 2" key="1">
    <citation type="journal article" date="2018" name="Nat. Genet.">
        <title>The Rosa genome provides new insights in the design of modern roses.</title>
        <authorList>
            <person name="Bendahmane M."/>
        </authorList>
    </citation>
    <scope>NUCLEOTIDE SEQUENCE [LARGE SCALE GENOMIC DNA]</scope>
    <source>
        <strain evidence="2">cv. Old Blush</strain>
    </source>
</reference>
<comment type="caution">
    <text evidence="1">The sequence shown here is derived from an EMBL/GenBank/DDBJ whole genome shotgun (WGS) entry which is preliminary data.</text>
</comment>
<keyword evidence="2" id="KW-1185">Reference proteome</keyword>
<name>A0A2P6RNG6_ROSCH</name>
<evidence type="ECO:0000313" key="1">
    <source>
        <dbReference type="EMBL" id="PRQ47972.1"/>
    </source>
</evidence>
<evidence type="ECO:0000313" key="2">
    <source>
        <dbReference type="Proteomes" id="UP000238479"/>
    </source>
</evidence>
<dbReference type="AlphaFoldDB" id="A0A2P6RNG6"/>